<organism evidence="3 4">
    <name type="scientific">Massilia eburnea</name>
    <dbReference type="NCBI Taxonomy" id="1776165"/>
    <lineage>
        <taxon>Bacteria</taxon>
        <taxon>Pseudomonadati</taxon>
        <taxon>Pseudomonadota</taxon>
        <taxon>Betaproteobacteria</taxon>
        <taxon>Burkholderiales</taxon>
        <taxon>Oxalobacteraceae</taxon>
        <taxon>Telluria group</taxon>
        <taxon>Massilia</taxon>
    </lineage>
</organism>
<sequence length="755" mass="80029">MLTPKKISRRRFLLSGVAVAGAMVVGWGVMPPRQRVRGTAALPLENGAVALNGWIAIAPDGSVQLAMPRAEMGQGVHTALSMLVAEELDVALDAITLIQAPADKIYANLAVMRETLPFHPDDTGRTRAFASWMLGKVAREMGVVITGGSSSVKDAWTSMREAGATARAMLVAQAALDWKVPAEQVRAENGVLYHDISKKSLGYGAIAARAALGQPGKVTLKDPHSFRLIGTSVGRRDSRIKSEGTATYGIDVRPEGMVYAAVRMSPVVGGKIAGITPTEVVKMPGVLAVVDFSNAIEEHYGAGAGVAVVARSFWQAKQAAAALPIRWDEGANAKLSSEAIYASLSNALETDDGDNYHQRGDMAHAASALRTVKSLYRVPYLAHACMEPINCTAQVKDGKVTVWVGTQAPTFARRAAARVGGVSEANVILHEHLLGGGFGRRLEMDMVAQAVAIAREAKGLPVQVIWTREDDTTHDVYRPAALARMTAGLDAAGNIIAWEAKTAGGALTHQFTKRNLGMPGAGPDRSTAEGVYDMQYEIPNQSINHVVVDGPVALGNWRSVGHSQNAFFKESFVDEMASAAGKDPVEFRRTMLLNHPRHLAVLEAAVTKAGQAPEGRAHGVALHQSFGTIVAQVAEVSVQDKQIHVHRVVCAIDCGIAVNPNIIAQQVESAVVYGLSAALGGEITIKDGKVVQSNFADYPVLRMNEVPMVETVIVLSAEPPEGVGEPATPPIAPAVANAVFALTGQRLRSLPLRLA</sequence>
<dbReference type="InterPro" id="IPR012368">
    <property type="entry name" value="OxRdtase_Mopterin-bd_su_IorB"/>
</dbReference>
<dbReference type="InterPro" id="IPR000674">
    <property type="entry name" value="Ald_Oxase/Xan_DH_a/b"/>
</dbReference>
<dbReference type="InterPro" id="IPR037165">
    <property type="entry name" value="AldOxase/xan_DH_Mopterin-bd_sf"/>
</dbReference>
<protein>
    <submittedName>
        <fullName evidence="3">Molybdopterin-dependent oxidoreductase</fullName>
    </submittedName>
</protein>
<dbReference type="Proteomes" id="UP000472320">
    <property type="component" value="Unassembled WGS sequence"/>
</dbReference>
<dbReference type="EMBL" id="WNKX01000001">
    <property type="protein sequence ID" value="MTW09063.1"/>
    <property type="molecule type" value="Genomic_DNA"/>
</dbReference>
<dbReference type="InterPro" id="IPR036856">
    <property type="entry name" value="Ald_Oxase/Xan_DH_a/b_sf"/>
</dbReference>
<dbReference type="SUPFAM" id="SSF54665">
    <property type="entry name" value="CO dehydrogenase molybdoprotein N-domain-like"/>
    <property type="match status" value="1"/>
</dbReference>
<dbReference type="RefSeq" id="WP_155452052.1">
    <property type="nucleotide sequence ID" value="NZ_WNKX01000001.1"/>
</dbReference>
<dbReference type="Gene3D" id="3.30.365.10">
    <property type="entry name" value="Aldehyde oxidase/xanthine dehydrogenase, molybdopterin binding domain"/>
    <property type="match status" value="4"/>
</dbReference>
<dbReference type="SUPFAM" id="SSF56003">
    <property type="entry name" value="Molybdenum cofactor-binding domain"/>
    <property type="match status" value="2"/>
</dbReference>
<keyword evidence="1" id="KW-1133">Transmembrane helix</keyword>
<evidence type="ECO:0000259" key="2">
    <source>
        <dbReference type="SMART" id="SM01008"/>
    </source>
</evidence>
<dbReference type="InterPro" id="IPR052516">
    <property type="entry name" value="N-heterocyclic_Hydroxylase"/>
</dbReference>
<evidence type="ECO:0000313" key="4">
    <source>
        <dbReference type="Proteomes" id="UP000472320"/>
    </source>
</evidence>
<dbReference type="GO" id="GO:0016491">
    <property type="term" value="F:oxidoreductase activity"/>
    <property type="evidence" value="ECO:0007669"/>
    <property type="project" value="InterPro"/>
</dbReference>
<feature type="domain" description="Aldehyde oxidase/xanthine dehydrogenase a/b hammerhead" evidence="2">
    <location>
        <begin position="243"/>
        <end position="331"/>
    </location>
</feature>
<dbReference type="AlphaFoldDB" id="A0A6L6QBF1"/>
<dbReference type="Pfam" id="PF02738">
    <property type="entry name" value="MoCoBD_1"/>
    <property type="match status" value="1"/>
</dbReference>
<reference evidence="3 4" key="1">
    <citation type="submission" date="2019-11" db="EMBL/GenBank/DDBJ databases">
        <title>Type strains purchased from KCTC, JCM and DSMZ.</title>
        <authorList>
            <person name="Lu H."/>
        </authorList>
    </citation>
    <scope>NUCLEOTIDE SEQUENCE [LARGE SCALE GENOMIC DNA]</scope>
    <source>
        <strain evidence="3 4">JCM 31587</strain>
    </source>
</reference>
<comment type="caution">
    <text evidence="3">The sequence shown here is derived from an EMBL/GenBank/DDBJ whole genome shotgun (WGS) entry which is preliminary data.</text>
</comment>
<keyword evidence="4" id="KW-1185">Reference proteome</keyword>
<name>A0A6L6QBF1_9BURK</name>
<dbReference type="PIRSF" id="PIRSF036389">
    <property type="entry name" value="IOR_B"/>
    <property type="match status" value="1"/>
</dbReference>
<feature type="transmembrane region" description="Helical" evidence="1">
    <location>
        <begin position="12"/>
        <end position="30"/>
    </location>
</feature>
<evidence type="ECO:0000313" key="3">
    <source>
        <dbReference type="EMBL" id="MTW09063.1"/>
    </source>
</evidence>
<dbReference type="SMART" id="SM01008">
    <property type="entry name" value="Ald_Xan_dh_C"/>
    <property type="match status" value="1"/>
</dbReference>
<dbReference type="InterPro" id="IPR008274">
    <property type="entry name" value="AldOxase/xan_DH_MoCoBD1"/>
</dbReference>
<gene>
    <name evidence="3" type="ORF">GM658_00480</name>
</gene>
<dbReference type="PANTHER" id="PTHR47495">
    <property type="entry name" value="ALDEHYDE DEHYDROGENASE"/>
    <property type="match status" value="1"/>
</dbReference>
<dbReference type="InterPro" id="IPR046867">
    <property type="entry name" value="AldOxase/xan_DH_MoCoBD2"/>
</dbReference>
<dbReference type="Pfam" id="PF20256">
    <property type="entry name" value="MoCoBD_2"/>
    <property type="match status" value="2"/>
</dbReference>
<dbReference type="Gene3D" id="3.90.1170.50">
    <property type="entry name" value="Aldehyde oxidase/xanthine dehydrogenase, a/b hammerhead"/>
    <property type="match status" value="1"/>
</dbReference>
<dbReference type="InterPro" id="IPR006311">
    <property type="entry name" value="TAT_signal"/>
</dbReference>
<keyword evidence="1" id="KW-0812">Transmembrane</keyword>
<keyword evidence="1" id="KW-0472">Membrane</keyword>
<dbReference type="OrthoDB" id="6073217at2"/>
<evidence type="ECO:0000256" key="1">
    <source>
        <dbReference type="SAM" id="Phobius"/>
    </source>
</evidence>
<dbReference type="PROSITE" id="PS51318">
    <property type="entry name" value="TAT"/>
    <property type="match status" value="1"/>
</dbReference>
<proteinExistence type="predicted"/>
<dbReference type="PANTHER" id="PTHR47495:SF2">
    <property type="entry name" value="ALDEHYDE DEHYDROGENASE"/>
    <property type="match status" value="1"/>
</dbReference>
<accession>A0A6L6QBF1</accession>